<dbReference type="AlphaFoldDB" id="A0A2T5G200"/>
<name>A0A2T5G200_9SPHN</name>
<dbReference type="Gene3D" id="1.20.1600.10">
    <property type="entry name" value="Outer membrane efflux proteins (OEP)"/>
    <property type="match status" value="1"/>
</dbReference>
<dbReference type="Pfam" id="PF02321">
    <property type="entry name" value="OEP"/>
    <property type="match status" value="2"/>
</dbReference>
<dbReference type="GO" id="GO:0015562">
    <property type="term" value="F:efflux transmembrane transporter activity"/>
    <property type="evidence" value="ECO:0007669"/>
    <property type="project" value="InterPro"/>
</dbReference>
<accession>A0A2T5G200</accession>
<dbReference type="PANTHER" id="PTHR30203">
    <property type="entry name" value="OUTER MEMBRANE CATION EFFLUX PROTEIN"/>
    <property type="match status" value="1"/>
</dbReference>
<evidence type="ECO:0000256" key="2">
    <source>
        <dbReference type="RuleBase" id="RU362097"/>
    </source>
</evidence>
<keyword evidence="2" id="KW-0812">Transmembrane</keyword>
<dbReference type="GO" id="GO:0005886">
    <property type="term" value="C:plasma membrane"/>
    <property type="evidence" value="ECO:0007669"/>
    <property type="project" value="UniProtKB-SubCell"/>
</dbReference>
<protein>
    <submittedName>
        <fullName evidence="3">Fis family transcriptional regulator</fullName>
    </submittedName>
</protein>
<comment type="caution">
    <text evidence="3">The sequence shown here is derived from an EMBL/GenBank/DDBJ whole genome shotgun (WGS) entry which is preliminary data.</text>
</comment>
<keyword evidence="2" id="KW-0449">Lipoprotein</keyword>
<dbReference type="NCBIfam" id="TIGR01845">
    <property type="entry name" value="outer_NodT"/>
    <property type="match status" value="1"/>
</dbReference>
<dbReference type="Proteomes" id="UP000244162">
    <property type="component" value="Unassembled WGS sequence"/>
</dbReference>
<keyword evidence="2" id="KW-1134">Transmembrane beta strand</keyword>
<gene>
    <name evidence="3" type="ORF">CLG96_03340</name>
</gene>
<evidence type="ECO:0000313" key="4">
    <source>
        <dbReference type="Proteomes" id="UP000244162"/>
    </source>
</evidence>
<dbReference type="SUPFAM" id="SSF56954">
    <property type="entry name" value="Outer membrane efflux proteins (OEP)"/>
    <property type="match status" value="1"/>
</dbReference>
<dbReference type="Gene3D" id="2.20.200.10">
    <property type="entry name" value="Outer membrane efflux proteins (OEP)"/>
    <property type="match status" value="1"/>
</dbReference>
<dbReference type="InterPro" id="IPR010131">
    <property type="entry name" value="MdtP/NodT-like"/>
</dbReference>
<keyword evidence="2" id="KW-0564">Palmitate</keyword>
<keyword evidence="4" id="KW-1185">Reference proteome</keyword>
<comment type="subcellular location">
    <subcellularLocation>
        <location evidence="2">Cell membrane</location>
        <topology evidence="2">Lipid-anchor</topology>
    </subcellularLocation>
</comment>
<dbReference type="EMBL" id="NWBU01000004">
    <property type="protein sequence ID" value="PTQ13175.1"/>
    <property type="molecule type" value="Genomic_DNA"/>
</dbReference>
<dbReference type="RefSeq" id="WP_107966409.1">
    <property type="nucleotide sequence ID" value="NZ_NWBU01000004.1"/>
</dbReference>
<dbReference type="PANTHER" id="PTHR30203:SF25">
    <property type="entry name" value="OUTER MEMBRANE PROTEIN-RELATED"/>
    <property type="match status" value="1"/>
</dbReference>
<dbReference type="InterPro" id="IPR003423">
    <property type="entry name" value="OMP_efflux"/>
</dbReference>
<evidence type="ECO:0000313" key="3">
    <source>
        <dbReference type="EMBL" id="PTQ13175.1"/>
    </source>
</evidence>
<reference evidence="3 4" key="1">
    <citation type="submission" date="2017-09" db="EMBL/GenBank/DDBJ databases">
        <title>Sphingomonas panjinensis sp.nov., isolated from oil-contaminated soil.</title>
        <authorList>
            <person name="Wang L."/>
            <person name="Chen L."/>
        </authorList>
    </citation>
    <scope>NUCLEOTIDE SEQUENCE [LARGE SCALE GENOMIC DNA]</scope>
    <source>
        <strain evidence="3 4">FW-11</strain>
    </source>
</reference>
<evidence type="ECO:0000256" key="1">
    <source>
        <dbReference type="ARBA" id="ARBA00007613"/>
    </source>
</evidence>
<dbReference type="OrthoDB" id="7181739at2"/>
<organism evidence="3 4">
    <name type="scientific">Sphingomonas oleivorans</name>
    <dbReference type="NCBI Taxonomy" id="1735121"/>
    <lineage>
        <taxon>Bacteria</taxon>
        <taxon>Pseudomonadati</taxon>
        <taxon>Pseudomonadota</taxon>
        <taxon>Alphaproteobacteria</taxon>
        <taxon>Sphingomonadales</taxon>
        <taxon>Sphingomonadaceae</taxon>
        <taxon>Sphingomonas</taxon>
    </lineage>
</organism>
<proteinExistence type="inferred from homology"/>
<keyword evidence="2" id="KW-0472">Membrane</keyword>
<comment type="similarity">
    <text evidence="1 2">Belongs to the outer membrane factor (OMF) (TC 1.B.17) family.</text>
</comment>
<sequence length="498" mass="52583">MPLNMSAADRLRRSRPVLAVSLALSACTAGPDYHAPAPIVPASFGSGDAGAPQQDMSGWWRRLGDPLLDGLVARAMAANLDVRQAASRIAGARAQERIAGAGSRPQLGASAQGSYIRLSKNSNIAEIAGAGTGTPDFGSAGLPGSDFATYQAGFDASWEIDLFGGTRRAVEAARARSQAAEWSLRDAQVLLAAEVGSAYLRYRAFDRRIAIADAQLRDGRMLLDFVNTRVRNGLATSLDARRQEREIARVAADREGLVAEREAELHALGVLLGQAPLAFADELRRRAPAPVAPLSVPPGLPSELLLRRPDIRAAERHLAAATADIGVAAAALFPKITLSGAVNLVSTSLAHLLSIDSLQPNGAGRIGLPLLDGGRRRGAVALREAQAGEAWLGYQKTVLAALRDVEDALSRLEADRRREVQLAASDAAARDALETARVQYRHGLVPFIDMLDAQNALGSAEDMLAQARAATAQDIVSLYKALGGGWNERMSPAGEGED</sequence>